<comment type="subcellular location">
    <subcellularLocation>
        <location evidence="1">Cell membrane</location>
        <topology evidence="1">Multi-pass membrane protein</topology>
    </subcellularLocation>
</comment>
<dbReference type="PANTHER" id="PTHR30294:SF38">
    <property type="entry name" value="TRANSPORT PERMEASE PROTEIN"/>
    <property type="match status" value="1"/>
</dbReference>
<name>A0ABR7KZQ0_9PSEU</name>
<comment type="caution">
    <text evidence="8">The sequence shown here is derived from an EMBL/GenBank/DDBJ whole genome shotgun (WGS) entry which is preliminary data.</text>
</comment>
<organism evidence="8 9">
    <name type="scientific">Actinokineospora xionganensis</name>
    <dbReference type="NCBI Taxonomy" id="2684470"/>
    <lineage>
        <taxon>Bacteria</taxon>
        <taxon>Bacillati</taxon>
        <taxon>Actinomycetota</taxon>
        <taxon>Actinomycetes</taxon>
        <taxon>Pseudonocardiales</taxon>
        <taxon>Pseudonocardiaceae</taxon>
        <taxon>Actinokineospora</taxon>
    </lineage>
</organism>
<feature type="transmembrane region" description="Helical" evidence="6">
    <location>
        <begin position="21"/>
        <end position="40"/>
    </location>
</feature>
<evidence type="ECO:0000256" key="4">
    <source>
        <dbReference type="ARBA" id="ARBA00022989"/>
    </source>
</evidence>
<evidence type="ECO:0000256" key="5">
    <source>
        <dbReference type="ARBA" id="ARBA00023136"/>
    </source>
</evidence>
<feature type="transmembrane region" description="Helical" evidence="6">
    <location>
        <begin position="194"/>
        <end position="216"/>
    </location>
</feature>
<protein>
    <submittedName>
        <fullName evidence="8">ABC transporter permease</fullName>
    </submittedName>
</protein>
<feature type="transmembrane region" description="Helical" evidence="6">
    <location>
        <begin position="307"/>
        <end position="330"/>
    </location>
</feature>
<dbReference type="InterPro" id="IPR051449">
    <property type="entry name" value="ABC-2_transporter_component"/>
</dbReference>
<feature type="transmembrane region" description="Helical" evidence="6">
    <location>
        <begin position="246"/>
        <end position="268"/>
    </location>
</feature>
<dbReference type="RefSeq" id="WP_187217899.1">
    <property type="nucleotide sequence ID" value="NZ_JABVED010000001.1"/>
</dbReference>
<evidence type="ECO:0000256" key="3">
    <source>
        <dbReference type="ARBA" id="ARBA00022692"/>
    </source>
</evidence>
<dbReference type="Proteomes" id="UP000734823">
    <property type="component" value="Unassembled WGS sequence"/>
</dbReference>
<accession>A0ABR7KZQ0</accession>
<keyword evidence="3 6" id="KW-0812">Transmembrane</keyword>
<keyword evidence="5 6" id="KW-0472">Membrane</keyword>
<evidence type="ECO:0000259" key="7">
    <source>
        <dbReference type="Pfam" id="PF12698"/>
    </source>
</evidence>
<dbReference type="PANTHER" id="PTHR30294">
    <property type="entry name" value="MEMBRANE COMPONENT OF ABC TRANSPORTER YHHJ-RELATED"/>
    <property type="match status" value="1"/>
</dbReference>
<reference evidence="8 9" key="1">
    <citation type="submission" date="2020-06" db="EMBL/GenBank/DDBJ databases">
        <title>Actinokineospora xiongansis sp. nov., isolated from soil of Baiyangdian.</title>
        <authorList>
            <person name="Zhang X."/>
        </authorList>
    </citation>
    <scope>NUCLEOTIDE SEQUENCE [LARGE SCALE GENOMIC DNA]</scope>
    <source>
        <strain evidence="8 9">HBU206404</strain>
    </source>
</reference>
<feature type="domain" description="ABC-2 type transporter transmembrane" evidence="7">
    <location>
        <begin position="19"/>
        <end position="377"/>
    </location>
</feature>
<evidence type="ECO:0000256" key="2">
    <source>
        <dbReference type="ARBA" id="ARBA00022475"/>
    </source>
</evidence>
<evidence type="ECO:0000313" key="9">
    <source>
        <dbReference type="Proteomes" id="UP000734823"/>
    </source>
</evidence>
<proteinExistence type="predicted"/>
<gene>
    <name evidence="8" type="ORF">GPZ80_01500</name>
</gene>
<feature type="transmembrane region" description="Helical" evidence="6">
    <location>
        <begin position="358"/>
        <end position="380"/>
    </location>
</feature>
<dbReference type="EMBL" id="JABVED010000001">
    <property type="protein sequence ID" value="MBC6445845.1"/>
    <property type="molecule type" value="Genomic_DNA"/>
</dbReference>
<keyword evidence="9" id="KW-1185">Reference proteome</keyword>
<dbReference type="InterPro" id="IPR013525">
    <property type="entry name" value="ABC2_TM"/>
</dbReference>
<evidence type="ECO:0000256" key="6">
    <source>
        <dbReference type="SAM" id="Phobius"/>
    </source>
</evidence>
<dbReference type="Gene3D" id="3.40.1710.10">
    <property type="entry name" value="abc type-2 transporter like domain"/>
    <property type="match status" value="1"/>
</dbReference>
<dbReference type="Pfam" id="PF12698">
    <property type="entry name" value="ABC2_membrane_3"/>
    <property type="match status" value="1"/>
</dbReference>
<evidence type="ECO:0000256" key="1">
    <source>
        <dbReference type="ARBA" id="ARBA00004651"/>
    </source>
</evidence>
<evidence type="ECO:0000313" key="8">
    <source>
        <dbReference type="EMBL" id="MBC6445845.1"/>
    </source>
</evidence>
<keyword evidence="2" id="KW-1003">Cell membrane</keyword>
<sequence>MHPALTIAGKDLRQRLRDKSAIVLGLLAPLAIAALMSFAFGSAQTFHLDTAIVDEDHGELAAAFTSMLSSDDLSDLVTLVPATSRADAESKLDNGEVAAVFVIPAGFTAAAHGGGAVPVTVLGTVDQPVATQVGTAIANAFVARFNAVRLSVGVAVAGRTPPSDALVADAARAALPEQVVARSAGTRPLDAISYYGPGMGIFFTMFATGFTARGYFAERANGTLDRITAAPVGPGTVLAGKSLATFGYALASLTTMAVVTTLVFDAYWGPPAAAGALIIAISLALVGLTALVIAISRTERQADGLAGIATFALVLLGGNFVSLSMAPAALRTLALFTPNGWAMRGFTDLSTGAEASAIVLPLAAMLGFTAATTAIAMFLIRRTVTR</sequence>
<keyword evidence="4 6" id="KW-1133">Transmembrane helix</keyword>
<feature type="transmembrane region" description="Helical" evidence="6">
    <location>
        <begin position="274"/>
        <end position="295"/>
    </location>
</feature>